<evidence type="ECO:0000313" key="2">
    <source>
        <dbReference type="EMBL" id="KGK32603.1"/>
    </source>
</evidence>
<reference evidence="1" key="2">
    <citation type="submission" date="2014-08" db="EMBL/GenBank/DDBJ databases">
        <title>Exploiting Issatchenkia orientalis SD108 for Succinic Acid Production.</title>
        <authorList>
            <person name="Xiao H."/>
            <person name="Shao Z."/>
            <person name="Jiang Y."/>
            <person name="Dole S."/>
            <person name="Zhao H."/>
        </authorList>
    </citation>
    <scope>NUCLEOTIDE SEQUENCE [LARGE SCALE GENOMIC DNA]</scope>
    <source>
        <strain evidence="1">SD108</strain>
    </source>
</reference>
<organism evidence="1 3">
    <name type="scientific">Pichia kudriavzevii</name>
    <name type="common">Yeast</name>
    <name type="synonym">Issatchenkia orientalis</name>
    <dbReference type="NCBI Taxonomy" id="4909"/>
    <lineage>
        <taxon>Eukaryota</taxon>
        <taxon>Fungi</taxon>
        <taxon>Dikarya</taxon>
        <taxon>Ascomycota</taxon>
        <taxon>Saccharomycotina</taxon>
        <taxon>Pichiomycetes</taxon>
        <taxon>Pichiales</taxon>
        <taxon>Pichiaceae</taxon>
        <taxon>Pichia</taxon>
    </lineage>
</organism>
<dbReference type="Proteomes" id="UP000029867">
    <property type="component" value="Unassembled WGS sequence"/>
</dbReference>
<comment type="caution">
    <text evidence="1">The sequence shown here is derived from an EMBL/GenBank/DDBJ whole genome shotgun (WGS) entry which is preliminary data.</text>
</comment>
<sequence length="28" mass="3277">MEEDCKKSNFVPVDPIQYTRPLIVHLFG</sequence>
<dbReference type="EMBL" id="JQFK01002065">
    <property type="protein sequence ID" value="KGK32601.1"/>
    <property type="molecule type" value="Genomic_DNA"/>
</dbReference>
<gene>
    <name evidence="2" type="ORF">JL09_g6790</name>
    <name evidence="1" type="ORF">JL09_g6792</name>
</gene>
<protein>
    <submittedName>
        <fullName evidence="1">Uncharacterized protein</fullName>
    </submittedName>
</protein>
<reference evidence="3" key="1">
    <citation type="journal article" date="2014" name="Microb. Cell Fact.">
        <title>Exploiting Issatchenkia orientalis SD108 for succinic acid production.</title>
        <authorList>
            <person name="Xiao H."/>
            <person name="Shao Z."/>
            <person name="Jiang Y."/>
            <person name="Dole S."/>
            <person name="Zhao H."/>
        </authorList>
    </citation>
    <scope>NUCLEOTIDE SEQUENCE [LARGE SCALE GENOMIC DNA]</scope>
    <source>
        <strain evidence="3">SD108</strain>
    </source>
</reference>
<accession>A0A099NKX7</accession>
<evidence type="ECO:0000313" key="3">
    <source>
        <dbReference type="Proteomes" id="UP000029867"/>
    </source>
</evidence>
<dbReference type="EMBL" id="JQFK01002063">
    <property type="protein sequence ID" value="KGK32603.1"/>
    <property type="molecule type" value="Genomic_DNA"/>
</dbReference>
<name>A0A099NKX7_PICKU</name>
<dbReference type="AlphaFoldDB" id="A0A099NKX7"/>
<evidence type="ECO:0000313" key="1">
    <source>
        <dbReference type="EMBL" id="KGK32601.1"/>
    </source>
</evidence>
<proteinExistence type="predicted"/>
<dbReference type="HOGENOM" id="CLU_3413132_0_0_1"/>